<dbReference type="AlphaFoldDB" id="A0A6J6TZJ3"/>
<protein>
    <submittedName>
        <fullName evidence="1">Unannotated protein</fullName>
    </submittedName>
</protein>
<proteinExistence type="predicted"/>
<reference evidence="1" key="1">
    <citation type="submission" date="2020-05" db="EMBL/GenBank/DDBJ databases">
        <authorList>
            <person name="Chiriac C."/>
            <person name="Salcher M."/>
            <person name="Ghai R."/>
            <person name="Kavagutti S V."/>
        </authorList>
    </citation>
    <scope>NUCLEOTIDE SEQUENCE</scope>
</reference>
<dbReference type="EMBL" id="CAEZYW010000228">
    <property type="protein sequence ID" value="CAB4752184.1"/>
    <property type="molecule type" value="Genomic_DNA"/>
</dbReference>
<organism evidence="1">
    <name type="scientific">freshwater metagenome</name>
    <dbReference type="NCBI Taxonomy" id="449393"/>
    <lineage>
        <taxon>unclassified sequences</taxon>
        <taxon>metagenomes</taxon>
        <taxon>ecological metagenomes</taxon>
    </lineage>
</organism>
<sequence length="67" mass="7047">MRAGRGQANRSGVCAALAGENPQQGRLACAIRSDETNDVSGGHDHVESGEELAIAMADRQALYLHGR</sequence>
<gene>
    <name evidence="1" type="ORF">UFOPK2786_01350</name>
</gene>
<evidence type="ECO:0000313" key="1">
    <source>
        <dbReference type="EMBL" id="CAB4752184.1"/>
    </source>
</evidence>
<accession>A0A6J6TZJ3</accession>
<name>A0A6J6TZJ3_9ZZZZ</name>